<dbReference type="Proteomes" id="UP001139207">
    <property type="component" value="Unassembled WGS sequence"/>
</dbReference>
<dbReference type="Pfam" id="PF11377">
    <property type="entry name" value="DUF3180"/>
    <property type="match status" value="1"/>
</dbReference>
<accession>A0A9X1WI05</accession>
<evidence type="ECO:0000313" key="3">
    <source>
        <dbReference type="Proteomes" id="UP001139207"/>
    </source>
</evidence>
<dbReference type="AlphaFoldDB" id="A0A9X1WI05"/>
<comment type="caution">
    <text evidence="2">The sequence shown here is derived from an EMBL/GenBank/DDBJ whole genome shotgun (WGS) entry which is preliminary data.</text>
</comment>
<dbReference type="InterPro" id="IPR021517">
    <property type="entry name" value="DUF3180"/>
</dbReference>
<sequence length="163" mass="16645">MNQTSVGMLVTSAVAAGIVSFAGVWVFYGSFPPISVGASTALWVFAVVAGALAVTVRRRIAAGEVGQDRSQMSPVFISRCAVFGKAAGWIGAVVGGFYGGVTVYVLLRHGELLAAQQDTPGAVTSLLAATAMAVAGVLLERSCLVPPGDADGDERRGDVFLTP</sequence>
<feature type="transmembrane region" description="Helical" evidence="1">
    <location>
        <begin position="34"/>
        <end position="56"/>
    </location>
</feature>
<keyword evidence="3" id="KW-1185">Reference proteome</keyword>
<proteinExistence type="predicted"/>
<dbReference type="RefSeq" id="WP_244804771.1">
    <property type="nucleotide sequence ID" value="NZ_JALIEA010000016.1"/>
</dbReference>
<evidence type="ECO:0000313" key="2">
    <source>
        <dbReference type="EMBL" id="MCJ7859040.1"/>
    </source>
</evidence>
<gene>
    <name evidence="2" type="ORF">MUN33_10010</name>
</gene>
<keyword evidence="1" id="KW-1133">Transmembrane helix</keyword>
<evidence type="ECO:0000256" key="1">
    <source>
        <dbReference type="SAM" id="Phobius"/>
    </source>
</evidence>
<feature type="transmembrane region" description="Helical" evidence="1">
    <location>
        <begin position="76"/>
        <end position="101"/>
    </location>
</feature>
<feature type="transmembrane region" description="Helical" evidence="1">
    <location>
        <begin position="121"/>
        <end position="139"/>
    </location>
</feature>
<name>A0A9X1WI05_9CORY</name>
<protein>
    <submittedName>
        <fullName evidence="2">DUF3180 domain-containing protein</fullName>
    </submittedName>
</protein>
<organism evidence="2 3">
    <name type="scientific">Corynebacterium kalidii</name>
    <dbReference type="NCBI Taxonomy" id="2931982"/>
    <lineage>
        <taxon>Bacteria</taxon>
        <taxon>Bacillati</taxon>
        <taxon>Actinomycetota</taxon>
        <taxon>Actinomycetes</taxon>
        <taxon>Mycobacteriales</taxon>
        <taxon>Corynebacteriaceae</taxon>
        <taxon>Corynebacterium</taxon>
    </lineage>
</organism>
<reference evidence="2" key="1">
    <citation type="submission" date="2022-04" db="EMBL/GenBank/DDBJ databases">
        <title>Corynebacterium kalidii LD5P10.</title>
        <authorList>
            <person name="Sun J.Q."/>
        </authorList>
    </citation>
    <scope>NUCLEOTIDE SEQUENCE</scope>
    <source>
        <strain evidence="2">LD5P10</strain>
    </source>
</reference>
<feature type="transmembrane region" description="Helical" evidence="1">
    <location>
        <begin position="7"/>
        <end position="28"/>
    </location>
</feature>
<dbReference type="EMBL" id="JALIEA010000016">
    <property type="protein sequence ID" value="MCJ7859040.1"/>
    <property type="molecule type" value="Genomic_DNA"/>
</dbReference>
<keyword evidence="1" id="KW-0472">Membrane</keyword>
<keyword evidence="1" id="KW-0812">Transmembrane</keyword>